<comment type="caution">
    <text evidence="2">The sequence shown here is derived from an EMBL/GenBank/DDBJ whole genome shotgun (WGS) entry which is preliminary data.</text>
</comment>
<dbReference type="Proteomes" id="UP001596457">
    <property type="component" value="Unassembled WGS sequence"/>
</dbReference>
<dbReference type="EMBL" id="JBHTBZ010000013">
    <property type="protein sequence ID" value="MFC7459872.1"/>
    <property type="molecule type" value="Genomic_DNA"/>
</dbReference>
<dbReference type="InterPro" id="IPR031044">
    <property type="entry name" value="Small_Trp_rich"/>
</dbReference>
<accession>A0ABW2S9J2</accession>
<reference evidence="3" key="1">
    <citation type="journal article" date="2019" name="Int. J. Syst. Evol. Microbiol.">
        <title>The Global Catalogue of Microorganisms (GCM) 10K type strain sequencing project: providing services to taxonomists for standard genome sequencing and annotation.</title>
        <authorList>
            <consortium name="The Broad Institute Genomics Platform"/>
            <consortium name="The Broad Institute Genome Sequencing Center for Infectious Disease"/>
            <person name="Wu L."/>
            <person name="Ma J."/>
        </authorList>
    </citation>
    <scope>NUCLEOTIDE SEQUENCE [LARGE SCALE GENOMIC DNA]</scope>
    <source>
        <strain evidence="3">CCUG 53903</strain>
    </source>
</reference>
<sequence length="80" mass="9759">MMWFLALGLLLMLLKWLEFGPVAEWAWWQTMVPLGLAIVWWTWADFSGYTKRKRMEKDAKRHDDRIQRLRKNLGQIQRPK</sequence>
<protein>
    <submittedName>
        <fullName evidence="2">TIGR04438 family Trp-rich protein</fullName>
    </submittedName>
</protein>
<keyword evidence="1" id="KW-1133">Transmembrane helix</keyword>
<organism evidence="2 3">
    <name type="scientific">Hydrogenophaga defluvii</name>
    <dbReference type="NCBI Taxonomy" id="249410"/>
    <lineage>
        <taxon>Bacteria</taxon>
        <taxon>Pseudomonadati</taxon>
        <taxon>Pseudomonadota</taxon>
        <taxon>Betaproteobacteria</taxon>
        <taxon>Burkholderiales</taxon>
        <taxon>Comamonadaceae</taxon>
        <taxon>Hydrogenophaga</taxon>
    </lineage>
</organism>
<keyword evidence="1" id="KW-0812">Transmembrane</keyword>
<evidence type="ECO:0000313" key="3">
    <source>
        <dbReference type="Proteomes" id="UP001596457"/>
    </source>
</evidence>
<keyword evidence="3" id="KW-1185">Reference proteome</keyword>
<evidence type="ECO:0000256" key="1">
    <source>
        <dbReference type="SAM" id="Phobius"/>
    </source>
</evidence>
<dbReference type="RefSeq" id="WP_382199119.1">
    <property type="nucleotide sequence ID" value="NZ_JBHTBZ010000013.1"/>
</dbReference>
<keyword evidence="1" id="KW-0472">Membrane</keyword>
<proteinExistence type="predicted"/>
<feature type="transmembrane region" description="Helical" evidence="1">
    <location>
        <begin position="29"/>
        <end position="46"/>
    </location>
</feature>
<name>A0ABW2S9J2_9BURK</name>
<dbReference type="NCBIfam" id="TIGR04438">
    <property type="entry name" value="small_Trp_rich"/>
    <property type="match status" value="1"/>
</dbReference>
<gene>
    <name evidence="2" type="ORF">ACFQU0_05455</name>
</gene>
<evidence type="ECO:0000313" key="2">
    <source>
        <dbReference type="EMBL" id="MFC7459872.1"/>
    </source>
</evidence>